<evidence type="ECO:0000256" key="4">
    <source>
        <dbReference type="ARBA" id="ARBA00022722"/>
    </source>
</evidence>
<evidence type="ECO:0000256" key="2">
    <source>
        <dbReference type="ARBA" id="ARBA00004496"/>
    </source>
</evidence>
<dbReference type="CDD" id="cd06559">
    <property type="entry name" value="Endonuclease_V"/>
    <property type="match status" value="1"/>
</dbReference>
<comment type="similarity">
    <text evidence="7">Belongs to the endonuclease V family.</text>
</comment>
<dbReference type="PANTHER" id="PTHR28511:SF1">
    <property type="entry name" value="ENDONUCLEASE V"/>
    <property type="match status" value="1"/>
</dbReference>
<dbReference type="InterPro" id="IPR007581">
    <property type="entry name" value="Endonuclease-V"/>
</dbReference>
<dbReference type="GO" id="GO:0016891">
    <property type="term" value="F:RNA endonuclease activity producing 5'-phosphomonoesters, hydrolytic mechanism"/>
    <property type="evidence" value="ECO:0007669"/>
    <property type="project" value="TreeGrafter"/>
</dbReference>
<dbReference type="GO" id="GO:0006281">
    <property type="term" value="P:DNA repair"/>
    <property type="evidence" value="ECO:0007669"/>
    <property type="project" value="UniProtKB-UniRule"/>
</dbReference>
<comment type="function">
    <text evidence="7">DNA repair enzyme involved in the repair of deaminated bases. Selectively cleaves double-stranded DNA at the second phosphodiester bond 3' to a deoxyinosine leaving behind the intact lesion on the nicked DNA.</text>
</comment>
<feature type="binding site" evidence="7">
    <location>
        <position position="44"/>
    </location>
    <ligand>
        <name>Mg(2+)</name>
        <dbReference type="ChEBI" id="CHEBI:18420"/>
    </ligand>
</feature>
<evidence type="ECO:0000256" key="7">
    <source>
        <dbReference type="HAMAP-Rule" id="MF_00801"/>
    </source>
</evidence>
<dbReference type="HAMAP" id="MF_00801">
    <property type="entry name" value="Endonuclease_5"/>
    <property type="match status" value="1"/>
</dbReference>
<keyword evidence="3 7" id="KW-0963">Cytoplasm</keyword>
<reference evidence="8 9" key="1">
    <citation type="journal article" date="2019" name="Nat. Microbiol.">
        <title>Expanding anaerobic alkane metabolism in the domain of Archaea.</title>
        <authorList>
            <person name="Wang Y."/>
            <person name="Wegener G."/>
            <person name="Hou J."/>
            <person name="Wang F."/>
            <person name="Xiao X."/>
        </authorList>
    </citation>
    <scope>NUCLEOTIDE SEQUENCE [LARGE SCALE GENOMIC DNA]</scope>
    <source>
        <strain evidence="8">WYZ-LMO10</strain>
    </source>
</reference>
<comment type="cofactor">
    <cofactor evidence="7">
        <name>Mg(2+)</name>
        <dbReference type="ChEBI" id="CHEBI:18420"/>
    </cofactor>
</comment>
<comment type="catalytic activity">
    <reaction evidence="1 7">
        <text>Endonucleolytic cleavage at apurinic or apyrimidinic sites to products with a 5'-phosphate.</text>
        <dbReference type="EC" id="3.1.21.7"/>
    </reaction>
</comment>
<keyword evidence="4 7" id="KW-0540">Nuclease</keyword>
<dbReference type="GO" id="GO:0003727">
    <property type="term" value="F:single-stranded RNA binding"/>
    <property type="evidence" value="ECO:0007669"/>
    <property type="project" value="TreeGrafter"/>
</dbReference>
<comment type="caution">
    <text evidence="8">The sequence shown here is derived from an EMBL/GenBank/DDBJ whole genome shotgun (WGS) entry which is preliminary data.</text>
</comment>
<evidence type="ECO:0000313" key="9">
    <source>
        <dbReference type="Proteomes" id="UP000315399"/>
    </source>
</evidence>
<feature type="binding site" evidence="7">
    <location>
        <position position="110"/>
    </location>
    <ligand>
        <name>Mg(2+)</name>
        <dbReference type="ChEBI" id="CHEBI:18420"/>
    </ligand>
</feature>
<sequence>MGQLPRGGPMIFDVGRAMEAQRRLAEMVVEESLGGEPRRVCGVDVAYSGGRGFGAAVVLSYPDLEVLEVETAEADVGVPYMPTLLAFREMPVLFRLLRKVKAKPDVYMVDGHGVYHPRRCGLATHFGVVFNVPTIGVAKGRLSVKGSEIIGDAIVVGGKALGRIFGRVYVSVGNRVTLEDCVRIVSGCMRGHRVPEPLFLAHKISKEVAMLGE</sequence>
<evidence type="ECO:0000256" key="5">
    <source>
        <dbReference type="ARBA" id="ARBA00022759"/>
    </source>
</evidence>
<keyword evidence="7" id="KW-0227">DNA damage</keyword>
<organism evidence="8 9">
    <name type="scientific">Thermoproteota archaeon</name>
    <dbReference type="NCBI Taxonomy" id="2056631"/>
    <lineage>
        <taxon>Archaea</taxon>
        <taxon>Thermoproteota</taxon>
    </lineage>
</organism>
<accession>A0A523BDL1</accession>
<dbReference type="GO" id="GO:0005737">
    <property type="term" value="C:cytoplasm"/>
    <property type="evidence" value="ECO:0007669"/>
    <property type="project" value="UniProtKB-SubCell"/>
</dbReference>
<dbReference type="EC" id="3.1.21.7" evidence="7"/>
<comment type="subcellular location">
    <subcellularLocation>
        <location evidence="2 7">Cytoplasm</location>
    </subcellularLocation>
</comment>
<feature type="site" description="Interaction with target DNA" evidence="7">
    <location>
        <position position="80"/>
    </location>
</feature>
<name>A0A523BDL1_9CREN</name>
<dbReference type="EMBL" id="QNVH01000024">
    <property type="protein sequence ID" value="TDA39028.1"/>
    <property type="molecule type" value="Genomic_DNA"/>
</dbReference>
<evidence type="ECO:0000256" key="6">
    <source>
        <dbReference type="ARBA" id="ARBA00022801"/>
    </source>
</evidence>
<gene>
    <name evidence="7" type="primary">nfi</name>
    <name evidence="8" type="ORF">DSO08_03260</name>
</gene>
<dbReference type="Gene3D" id="3.30.2170.10">
    <property type="entry name" value="archaeoglobus fulgidus dsm 4304 superfamily"/>
    <property type="match status" value="1"/>
</dbReference>
<evidence type="ECO:0000256" key="3">
    <source>
        <dbReference type="ARBA" id="ARBA00022490"/>
    </source>
</evidence>
<dbReference type="Pfam" id="PF04493">
    <property type="entry name" value="Endonuclease_5"/>
    <property type="match status" value="1"/>
</dbReference>
<evidence type="ECO:0000313" key="8">
    <source>
        <dbReference type="EMBL" id="TDA39028.1"/>
    </source>
</evidence>
<dbReference type="GO" id="GO:0000287">
    <property type="term" value="F:magnesium ion binding"/>
    <property type="evidence" value="ECO:0007669"/>
    <property type="project" value="UniProtKB-UniRule"/>
</dbReference>
<proteinExistence type="inferred from homology"/>
<protein>
    <recommendedName>
        <fullName evidence="7">Endonuclease V</fullName>
        <ecNumber evidence="7">3.1.21.7</ecNumber>
    </recommendedName>
    <alternativeName>
        <fullName evidence="7">Deoxyinosine 3'endonuclease</fullName>
    </alternativeName>
    <alternativeName>
        <fullName evidence="7">Deoxyribonuclease V</fullName>
        <shortName evidence="7">DNase V</shortName>
    </alternativeName>
</protein>
<dbReference type="AlphaFoldDB" id="A0A523BDL1"/>
<dbReference type="PANTHER" id="PTHR28511">
    <property type="entry name" value="ENDONUCLEASE V"/>
    <property type="match status" value="1"/>
</dbReference>
<evidence type="ECO:0000256" key="1">
    <source>
        <dbReference type="ARBA" id="ARBA00001835"/>
    </source>
</evidence>
<keyword evidence="5 7" id="KW-0255">Endonuclease</keyword>
<keyword evidence="7" id="KW-0460">Magnesium</keyword>
<keyword evidence="7" id="KW-0234">DNA repair</keyword>
<keyword evidence="6 7" id="KW-0378">Hydrolase</keyword>
<dbReference type="Proteomes" id="UP000315399">
    <property type="component" value="Unassembled WGS sequence"/>
</dbReference>
<keyword evidence="7" id="KW-0479">Metal-binding</keyword>
<dbReference type="GO" id="GO:0043737">
    <property type="term" value="F:deoxyribonuclease V activity"/>
    <property type="evidence" value="ECO:0007669"/>
    <property type="project" value="UniProtKB-UniRule"/>
</dbReference>